<feature type="compositionally biased region" description="Basic and acidic residues" evidence="1">
    <location>
        <begin position="1"/>
        <end position="17"/>
    </location>
</feature>
<comment type="caution">
    <text evidence="2">The sequence shown here is derived from an EMBL/GenBank/DDBJ whole genome shotgun (WGS) entry which is preliminary data.</text>
</comment>
<dbReference type="Proteomes" id="UP000664209">
    <property type="component" value="Unassembled WGS sequence"/>
</dbReference>
<dbReference type="RefSeq" id="WP_208055070.1">
    <property type="nucleotide sequence ID" value="NZ_JAGEMK010000002.1"/>
</dbReference>
<gene>
    <name evidence="2" type="ORF">J4G33_06300</name>
</gene>
<name>A0A939LNW1_9CELL</name>
<proteinExistence type="predicted"/>
<feature type="compositionally biased region" description="Low complexity" evidence="1">
    <location>
        <begin position="89"/>
        <end position="106"/>
    </location>
</feature>
<feature type="region of interest" description="Disordered" evidence="1">
    <location>
        <begin position="85"/>
        <end position="106"/>
    </location>
</feature>
<evidence type="ECO:0008006" key="4">
    <source>
        <dbReference type="Google" id="ProtNLM"/>
    </source>
</evidence>
<accession>A0A939LNW1</accession>
<evidence type="ECO:0000313" key="3">
    <source>
        <dbReference type="Proteomes" id="UP000664209"/>
    </source>
</evidence>
<dbReference type="EMBL" id="JAGEMK010000002">
    <property type="protein sequence ID" value="MBO1751411.1"/>
    <property type="molecule type" value="Genomic_DNA"/>
</dbReference>
<keyword evidence="3" id="KW-1185">Reference proteome</keyword>
<organism evidence="2 3">
    <name type="scientific">Actinotalea soli</name>
    <dbReference type="NCBI Taxonomy" id="2819234"/>
    <lineage>
        <taxon>Bacteria</taxon>
        <taxon>Bacillati</taxon>
        <taxon>Actinomycetota</taxon>
        <taxon>Actinomycetes</taxon>
        <taxon>Micrococcales</taxon>
        <taxon>Cellulomonadaceae</taxon>
        <taxon>Actinotalea</taxon>
    </lineage>
</organism>
<sequence>MGDRVEIDGGDVRDAARQADQGAEAVAAVPHHREATSLAAALPGSTSAASARRLSSVWSAAAEAWVADARAYAQNLQASADALAATDQRSGASLSRLTSRLGSTPR</sequence>
<protein>
    <recommendedName>
        <fullName evidence="4">Excreted virulence factor EspC (Type VII ESX diderm)</fullName>
    </recommendedName>
</protein>
<evidence type="ECO:0000256" key="1">
    <source>
        <dbReference type="SAM" id="MobiDB-lite"/>
    </source>
</evidence>
<reference evidence="2" key="1">
    <citation type="submission" date="2021-03" db="EMBL/GenBank/DDBJ databases">
        <title>Actinotalea soli sp. nov., isolated from soil.</title>
        <authorList>
            <person name="Ping W."/>
            <person name="Zhang J."/>
        </authorList>
    </citation>
    <scope>NUCLEOTIDE SEQUENCE</scope>
    <source>
        <strain evidence="2">BY-33</strain>
    </source>
</reference>
<dbReference type="AlphaFoldDB" id="A0A939LNW1"/>
<feature type="region of interest" description="Disordered" evidence="1">
    <location>
        <begin position="1"/>
        <end position="31"/>
    </location>
</feature>
<evidence type="ECO:0000313" key="2">
    <source>
        <dbReference type="EMBL" id="MBO1751411.1"/>
    </source>
</evidence>